<dbReference type="PANTHER" id="PTHR40260:SF2">
    <property type="entry name" value="BLR8190 PROTEIN"/>
    <property type="match status" value="1"/>
</dbReference>
<keyword evidence="3" id="KW-1185">Reference proteome</keyword>
<organism evidence="2 3">
    <name type="scientific">Flagellimonas nanhaiensis</name>
    <dbReference type="NCBI Taxonomy" id="2292706"/>
    <lineage>
        <taxon>Bacteria</taxon>
        <taxon>Pseudomonadati</taxon>
        <taxon>Bacteroidota</taxon>
        <taxon>Flavobacteriia</taxon>
        <taxon>Flavobacteriales</taxon>
        <taxon>Flavobacteriaceae</taxon>
        <taxon>Flagellimonas</taxon>
    </lineage>
</organism>
<feature type="domain" description="EthD" evidence="1">
    <location>
        <begin position="17"/>
        <end position="90"/>
    </location>
</feature>
<dbReference type="NCBIfam" id="TIGR02118">
    <property type="entry name" value="EthD family reductase"/>
    <property type="match status" value="1"/>
</dbReference>
<dbReference type="InterPro" id="IPR011008">
    <property type="entry name" value="Dimeric_a/b-barrel"/>
</dbReference>
<dbReference type="SUPFAM" id="SSF54909">
    <property type="entry name" value="Dimeric alpha+beta barrel"/>
    <property type="match status" value="1"/>
</dbReference>
<sequence length="107" mass="11921">MIKVTILYPNGEGKTFDMDYYANKHMPMVARLLGDSLKLQAIDNGLSGRTPDEPIPYLAIGYLYFDQLSAYRNSFGPNAKQIVGDIPNYTNIQPIVQISEVLQPPGN</sequence>
<dbReference type="OrthoDB" id="5343971at2"/>
<protein>
    <submittedName>
        <fullName evidence="2">EthD family reductase</fullName>
    </submittedName>
</protein>
<dbReference type="AlphaFoldDB" id="A0A371JW30"/>
<dbReference type="PANTHER" id="PTHR40260">
    <property type="entry name" value="BLR8190 PROTEIN"/>
    <property type="match status" value="1"/>
</dbReference>
<reference evidence="2 3" key="1">
    <citation type="submission" date="2018-08" db="EMBL/GenBank/DDBJ databases">
        <title>Muricauda nanhaiensis sp. nov., isolated from seawater of the South China Sea.</title>
        <authorList>
            <person name="Dang Y."/>
        </authorList>
    </citation>
    <scope>NUCLEOTIDE SEQUENCE [LARGE SCALE GENOMIC DNA]</scope>
    <source>
        <strain evidence="2 3">SM1704</strain>
    </source>
</reference>
<dbReference type="GO" id="GO:0016491">
    <property type="term" value="F:oxidoreductase activity"/>
    <property type="evidence" value="ECO:0007669"/>
    <property type="project" value="InterPro"/>
</dbReference>
<dbReference type="InterPro" id="IPR009799">
    <property type="entry name" value="EthD_dom"/>
</dbReference>
<comment type="caution">
    <text evidence="2">The sequence shown here is derived from an EMBL/GenBank/DDBJ whole genome shotgun (WGS) entry which is preliminary data.</text>
</comment>
<dbReference type="Proteomes" id="UP000261828">
    <property type="component" value="Unassembled WGS sequence"/>
</dbReference>
<dbReference type="Pfam" id="PF07110">
    <property type="entry name" value="EthD"/>
    <property type="match status" value="1"/>
</dbReference>
<accession>A0A371JW30</accession>
<dbReference type="Gene3D" id="3.30.70.100">
    <property type="match status" value="1"/>
</dbReference>
<evidence type="ECO:0000259" key="1">
    <source>
        <dbReference type="Pfam" id="PF07110"/>
    </source>
</evidence>
<evidence type="ECO:0000313" key="3">
    <source>
        <dbReference type="Proteomes" id="UP000261828"/>
    </source>
</evidence>
<name>A0A371JW30_9FLAO</name>
<dbReference type="EMBL" id="QTJX01000001">
    <property type="protein sequence ID" value="RDY62007.1"/>
    <property type="molecule type" value="Genomic_DNA"/>
</dbReference>
<proteinExistence type="predicted"/>
<evidence type="ECO:0000313" key="2">
    <source>
        <dbReference type="EMBL" id="RDY62007.1"/>
    </source>
</evidence>
<gene>
    <name evidence="2" type="ORF">DX873_02440</name>
</gene>